<evidence type="ECO:0000256" key="2">
    <source>
        <dbReference type="ARBA" id="ARBA00018706"/>
    </source>
</evidence>
<feature type="domain" description="Clp1 P-loop" evidence="9">
    <location>
        <begin position="361"/>
        <end position="505"/>
    </location>
</feature>
<dbReference type="AlphaFoldDB" id="A0A8K0UMN2"/>
<sequence length="775" mass="84034">MLSAVAARKNRLQQQQSASGTASPTSRPPSPPQPSLGVPKDAELASQKPRSKRKASNPQPAPNSRKKKTKQSRAASPNPRYFQSPTKGEATPDLIIIEDEDSDEDDGVQAVPDDDSSSGSASPPPRLARSLRVSDDVNMDDDFFETPRTIPVAEVPSLSTFTPLPDTNIFYLTLEEVRAIVPQSGDLGRATILLLTASDKVALLGAFKFRVLRGLVSISGVTLHPSVTSHHVYAPRSSPLPVIEVVSEQSGHHFKEDPLPQRVDSAFADHSAAILLEELHTGVEGLGKVCRTFEDNFTVPESRRNSDNAHLGLHGVHLISTPPHSVYPFVLPDSWKVGLSSAIPESIPETDYSRKVFFVKGAKKTGKSTFSRTLLNRLSTKYRRVAYLECDPGQSEFTPGGMVALNIVANPVLGPPFTHPSIPHQAHYIGSTTPQASPSHYLAAIQALIYTYNTDIQHASYISNGDDDRIDDFIPLVVNMMGWTKGLGADLSDRIEEMLQPSAVFEFEAPVYEDGWTTPAPGRGDATPRFEAPSYAMSNPYLVHKMSPASLPLGVTPKFSPADLRQLSILSYFHAVFPPIAPTTTESPDSVLAESWDTTLPLCAHLPYEVSCGSALDLVVLVGPGSEDVVPSEVDRVLNGAIVGLISYEPDTLEVDGLANSRIPYVQGVAPPQPTSSTCHGLAFIRSVSPPGSAPLLLQMLTPIPPQILTQTPPRIIVKGDMELPVWGMLDFRSETHVAGVPRAEVPYLKWGTTSDVVGANRRRTRRNLMRKGQM</sequence>
<accession>A0A8K0UMN2</accession>
<dbReference type="OrthoDB" id="2405412at2759"/>
<keyword evidence="7" id="KW-0067">ATP-binding</keyword>
<dbReference type="GO" id="GO:0005524">
    <property type="term" value="F:ATP binding"/>
    <property type="evidence" value="ECO:0007669"/>
    <property type="project" value="UniProtKB-KW"/>
</dbReference>
<evidence type="ECO:0000256" key="6">
    <source>
        <dbReference type="ARBA" id="ARBA00022777"/>
    </source>
</evidence>
<evidence type="ECO:0000313" key="10">
    <source>
        <dbReference type="EMBL" id="KAH8100156.1"/>
    </source>
</evidence>
<feature type="region of interest" description="Disordered" evidence="8">
    <location>
        <begin position="102"/>
        <end position="134"/>
    </location>
</feature>
<dbReference type="Gene3D" id="3.40.50.300">
    <property type="entry name" value="P-loop containing nucleotide triphosphate hydrolases"/>
    <property type="match status" value="1"/>
</dbReference>
<dbReference type="InterPro" id="IPR045116">
    <property type="entry name" value="Clp1/Grc3"/>
</dbReference>
<evidence type="ECO:0000313" key="11">
    <source>
        <dbReference type="Proteomes" id="UP000813824"/>
    </source>
</evidence>
<organism evidence="10 11">
    <name type="scientific">Cristinia sonorae</name>
    <dbReference type="NCBI Taxonomy" id="1940300"/>
    <lineage>
        <taxon>Eukaryota</taxon>
        <taxon>Fungi</taxon>
        <taxon>Dikarya</taxon>
        <taxon>Basidiomycota</taxon>
        <taxon>Agaricomycotina</taxon>
        <taxon>Agaricomycetes</taxon>
        <taxon>Agaricomycetidae</taxon>
        <taxon>Agaricales</taxon>
        <taxon>Pleurotineae</taxon>
        <taxon>Stephanosporaceae</taxon>
        <taxon>Cristinia</taxon>
    </lineage>
</organism>
<dbReference type="GO" id="GO:0051731">
    <property type="term" value="F:polynucleotide 5'-hydroxyl-kinase activity"/>
    <property type="evidence" value="ECO:0007669"/>
    <property type="project" value="InterPro"/>
</dbReference>
<keyword evidence="11" id="KW-1185">Reference proteome</keyword>
<evidence type="ECO:0000256" key="1">
    <source>
        <dbReference type="ARBA" id="ARBA00011003"/>
    </source>
</evidence>
<dbReference type="Pfam" id="PF16575">
    <property type="entry name" value="CLP1_P"/>
    <property type="match status" value="1"/>
</dbReference>
<evidence type="ECO:0000256" key="8">
    <source>
        <dbReference type="SAM" id="MobiDB-lite"/>
    </source>
</evidence>
<feature type="region of interest" description="Disordered" evidence="8">
    <location>
        <begin position="1"/>
        <end position="90"/>
    </location>
</feature>
<feature type="compositionally biased region" description="Low complexity" evidence="8">
    <location>
        <begin position="117"/>
        <end position="131"/>
    </location>
</feature>
<proteinExistence type="inferred from homology"/>
<dbReference type="InterPro" id="IPR027417">
    <property type="entry name" value="P-loop_NTPase"/>
</dbReference>
<evidence type="ECO:0000256" key="7">
    <source>
        <dbReference type="ARBA" id="ARBA00022840"/>
    </source>
</evidence>
<dbReference type="InterPro" id="IPR032319">
    <property type="entry name" value="CLP1_P"/>
</dbReference>
<dbReference type="PANTHER" id="PTHR12755:SF3">
    <property type="entry name" value="POLYNUCLEOTIDE 5'-HYDROXYL-KINASE NOL9"/>
    <property type="match status" value="1"/>
</dbReference>
<dbReference type="PANTHER" id="PTHR12755">
    <property type="entry name" value="CLEAVAGE/POLYADENYLATION FACTOR IA SUBUNIT CLP1P"/>
    <property type="match status" value="1"/>
</dbReference>
<keyword evidence="6" id="KW-0418">Kinase</keyword>
<dbReference type="GO" id="GO:0005634">
    <property type="term" value="C:nucleus"/>
    <property type="evidence" value="ECO:0007669"/>
    <property type="project" value="TreeGrafter"/>
</dbReference>
<comment type="similarity">
    <text evidence="1">Belongs to the Clp1 family. NOL9/GRC3 subfamily.</text>
</comment>
<dbReference type="GO" id="GO:0000448">
    <property type="term" value="P:cleavage in ITS2 between 5.8S rRNA and LSU-rRNA of tricistronic rRNA transcript (SSU-rRNA, 5.8S rRNA, LSU-rRNA)"/>
    <property type="evidence" value="ECO:0007669"/>
    <property type="project" value="TreeGrafter"/>
</dbReference>
<dbReference type="Proteomes" id="UP000813824">
    <property type="component" value="Unassembled WGS sequence"/>
</dbReference>
<gene>
    <name evidence="10" type="ORF">BXZ70DRAFT_940620</name>
</gene>
<evidence type="ECO:0000259" key="9">
    <source>
        <dbReference type="Pfam" id="PF16575"/>
    </source>
</evidence>
<dbReference type="EMBL" id="JAEVFJ010000017">
    <property type="protein sequence ID" value="KAH8100156.1"/>
    <property type="molecule type" value="Genomic_DNA"/>
</dbReference>
<keyword evidence="5" id="KW-0547">Nucleotide-binding</keyword>
<protein>
    <recommendedName>
        <fullName evidence="3">Polynucleotide 5'-hydroxyl-kinase GRC3</fullName>
    </recommendedName>
    <alternativeName>
        <fullName evidence="2">Polynucleotide 5'-hydroxyl-kinase grc3</fullName>
    </alternativeName>
</protein>
<name>A0A8K0UMN2_9AGAR</name>
<reference evidence="10" key="1">
    <citation type="journal article" date="2021" name="New Phytol.">
        <title>Evolutionary innovations through gain and loss of genes in the ectomycorrhizal Boletales.</title>
        <authorList>
            <person name="Wu G."/>
            <person name="Miyauchi S."/>
            <person name="Morin E."/>
            <person name="Kuo A."/>
            <person name="Drula E."/>
            <person name="Varga T."/>
            <person name="Kohler A."/>
            <person name="Feng B."/>
            <person name="Cao Y."/>
            <person name="Lipzen A."/>
            <person name="Daum C."/>
            <person name="Hundley H."/>
            <person name="Pangilinan J."/>
            <person name="Johnson J."/>
            <person name="Barry K."/>
            <person name="LaButti K."/>
            <person name="Ng V."/>
            <person name="Ahrendt S."/>
            <person name="Min B."/>
            <person name="Choi I.G."/>
            <person name="Park H."/>
            <person name="Plett J.M."/>
            <person name="Magnuson J."/>
            <person name="Spatafora J.W."/>
            <person name="Nagy L.G."/>
            <person name="Henrissat B."/>
            <person name="Grigoriev I.V."/>
            <person name="Yang Z.L."/>
            <person name="Xu J."/>
            <person name="Martin F.M."/>
        </authorList>
    </citation>
    <scope>NUCLEOTIDE SEQUENCE</scope>
    <source>
        <strain evidence="10">KKN 215</strain>
    </source>
</reference>
<evidence type="ECO:0000256" key="5">
    <source>
        <dbReference type="ARBA" id="ARBA00022741"/>
    </source>
</evidence>
<keyword evidence="4" id="KW-0808">Transferase</keyword>
<comment type="caution">
    <text evidence="10">The sequence shown here is derived from an EMBL/GenBank/DDBJ whole genome shotgun (WGS) entry which is preliminary data.</text>
</comment>
<feature type="compositionally biased region" description="Acidic residues" evidence="8">
    <location>
        <begin position="102"/>
        <end position="116"/>
    </location>
</feature>
<evidence type="ECO:0000256" key="3">
    <source>
        <dbReference type="ARBA" id="ARBA00019824"/>
    </source>
</evidence>
<evidence type="ECO:0000256" key="4">
    <source>
        <dbReference type="ARBA" id="ARBA00022679"/>
    </source>
</evidence>